<accession>A0A1M5AEZ8</accession>
<dbReference type="InterPro" id="IPR041662">
    <property type="entry name" value="SusD-like_2"/>
</dbReference>
<proteinExistence type="predicted"/>
<reference evidence="3" key="1">
    <citation type="submission" date="2016-11" db="EMBL/GenBank/DDBJ databases">
        <authorList>
            <person name="Varghese N."/>
            <person name="Submissions S."/>
        </authorList>
    </citation>
    <scope>NUCLEOTIDE SEQUENCE [LARGE SCALE GENOMIC DNA]</scope>
    <source>
        <strain evidence="3">DSM 17539</strain>
    </source>
</reference>
<sequence length="493" mass="53785">MKNNIIKTGILSLLLVAQISCSDDYFDVNTPSNTATLEELRMQDLMAPVIHSTMEGQRSAELAFGNYVQNFVSTGGGAAGQTEASGLWSQVYLYILPNLKAIKEKAAENNATHIGAISDILIAINLGIATDTWDNIPYSDATDGPDNNFPTFDTQESIYTEIFTLLNSAITALEGPDNSGFNLGSSDLIYGGDSDQWLRAAYTVKARYQLHLVNKGTVTASEVLTSIANGFTSNDDNFQMSYNEKNINPWYSAEILARSTGNLSNDIASQLVSSMNGDYYPFESGALAIDPRLPLFAENGDEAEWKGFVSGGAGIAPDGSDANTRFKTDGYYTSVDSPLLLISYAEAKFIEAEAAFLANGGNTTSTGSSAEAYTAYLEGIQASMDMYDVDGSDYLTDGAIAVGEAGLMLHHIMKEKYINNFLNPETFVDYRRYDFSDDVFTGLQIRLEEASDDSEFAGQWFRRAIYPSTELSRNEANVLANQQSPVTPVWWDN</sequence>
<protein>
    <submittedName>
        <fullName evidence="2">Starch-binding associating with outer membrane</fullName>
    </submittedName>
</protein>
<feature type="signal peptide" evidence="1">
    <location>
        <begin position="1"/>
        <end position="22"/>
    </location>
</feature>
<gene>
    <name evidence="2" type="ORF">SAMN03080594_103217</name>
</gene>
<dbReference type="Proteomes" id="UP000184406">
    <property type="component" value="Unassembled WGS sequence"/>
</dbReference>
<dbReference type="InterPro" id="IPR011990">
    <property type="entry name" value="TPR-like_helical_dom_sf"/>
</dbReference>
<dbReference type="Gene3D" id="1.25.40.390">
    <property type="match status" value="1"/>
</dbReference>
<dbReference type="SUPFAM" id="SSF48452">
    <property type="entry name" value="TPR-like"/>
    <property type="match status" value="1"/>
</dbReference>
<evidence type="ECO:0000313" key="2">
    <source>
        <dbReference type="EMBL" id="SHF28841.1"/>
    </source>
</evidence>
<dbReference type="Pfam" id="PF12771">
    <property type="entry name" value="SusD-like_2"/>
    <property type="match status" value="1"/>
</dbReference>
<name>A0A1M5AEZ8_9FLAO</name>
<organism evidence="2 3">
    <name type="scientific">Arenibacter palladensis</name>
    <dbReference type="NCBI Taxonomy" id="237373"/>
    <lineage>
        <taxon>Bacteria</taxon>
        <taxon>Pseudomonadati</taxon>
        <taxon>Bacteroidota</taxon>
        <taxon>Flavobacteriia</taxon>
        <taxon>Flavobacteriales</taxon>
        <taxon>Flavobacteriaceae</taxon>
        <taxon>Arenibacter</taxon>
    </lineage>
</organism>
<evidence type="ECO:0000256" key="1">
    <source>
        <dbReference type="SAM" id="SignalP"/>
    </source>
</evidence>
<dbReference type="RefSeq" id="WP_072862063.1">
    <property type="nucleotide sequence ID" value="NZ_FQUX01000003.1"/>
</dbReference>
<dbReference type="OrthoDB" id="725917at2"/>
<keyword evidence="1" id="KW-0732">Signal</keyword>
<dbReference type="EMBL" id="FQUX01000003">
    <property type="protein sequence ID" value="SHF28841.1"/>
    <property type="molecule type" value="Genomic_DNA"/>
</dbReference>
<feature type="chain" id="PRO_5009908758" evidence="1">
    <location>
        <begin position="23"/>
        <end position="493"/>
    </location>
</feature>
<evidence type="ECO:0000313" key="3">
    <source>
        <dbReference type="Proteomes" id="UP000184406"/>
    </source>
</evidence>
<dbReference type="AlphaFoldDB" id="A0A1M5AEZ8"/>
<keyword evidence="3" id="KW-1185">Reference proteome</keyword>